<evidence type="ECO:0000256" key="3">
    <source>
        <dbReference type="ARBA" id="ARBA00023157"/>
    </source>
</evidence>
<dbReference type="EMBL" id="SMUV01000053">
    <property type="protein sequence ID" value="TDK50770.1"/>
    <property type="molecule type" value="Genomic_DNA"/>
</dbReference>
<dbReference type="RefSeq" id="WP_133358663.1">
    <property type="nucleotide sequence ID" value="NZ_SMUV01000053.1"/>
</dbReference>
<sequence>MMIRFAAPALTALALLAGPAQAFDLTQMTETERAAFRDEVRSYLMDNPEVILEAVQLLEERQANAEAQADLDMIQTNADAIFNDGFSWVGGNPDGDITLVEFMDYRCGYCRKAVPEIAQLLEQDGNIRFIVKEFPILGDASMVSSRFAVATKQVAGDDAYGQVHDALMELQGDPSEVVLRRLAEGLGLDADAILARMDSDEVTSEIAKTRALAQALRISGTPTFVLQDEMLRGYLPVDQMVAIVAEKRDAN</sequence>
<dbReference type="PROSITE" id="PS51352">
    <property type="entry name" value="THIOREDOXIN_2"/>
    <property type="match status" value="1"/>
</dbReference>
<reference evidence="7 8" key="1">
    <citation type="submission" date="2019-03" db="EMBL/GenBank/DDBJ databases">
        <title>Ruegeria lutea sp. nov., a novel strain, isolated from marine sediment, the Masan Bay, South Korea.</title>
        <authorList>
            <person name="Kim J."/>
            <person name="Kim D.-Y."/>
            <person name="Lee S.-S."/>
        </authorList>
    </citation>
    <scope>NUCLEOTIDE SEQUENCE [LARGE SCALE GENOMIC DNA]</scope>
    <source>
        <strain evidence="7 8">318-1</strain>
    </source>
</reference>
<dbReference type="InterPro" id="IPR036249">
    <property type="entry name" value="Thioredoxin-like_sf"/>
</dbReference>
<dbReference type="Proteomes" id="UP000295301">
    <property type="component" value="Unassembled WGS sequence"/>
</dbReference>
<dbReference type="InterPro" id="IPR013766">
    <property type="entry name" value="Thioredoxin_domain"/>
</dbReference>
<evidence type="ECO:0000259" key="6">
    <source>
        <dbReference type="PROSITE" id="PS51352"/>
    </source>
</evidence>
<name>A0A4R5VG59_9RHOB</name>
<feature type="signal peptide" evidence="5">
    <location>
        <begin position="1"/>
        <end position="22"/>
    </location>
</feature>
<evidence type="ECO:0000256" key="1">
    <source>
        <dbReference type="ARBA" id="ARBA00022729"/>
    </source>
</evidence>
<evidence type="ECO:0000313" key="7">
    <source>
        <dbReference type="EMBL" id="TDK50770.1"/>
    </source>
</evidence>
<keyword evidence="8" id="KW-1185">Reference proteome</keyword>
<evidence type="ECO:0000256" key="4">
    <source>
        <dbReference type="ARBA" id="ARBA00023284"/>
    </source>
</evidence>
<dbReference type="CDD" id="cd03023">
    <property type="entry name" value="DsbA_Com1_like"/>
    <property type="match status" value="1"/>
</dbReference>
<keyword evidence="3" id="KW-1015">Disulfide bond</keyword>
<dbReference type="GO" id="GO:0016491">
    <property type="term" value="F:oxidoreductase activity"/>
    <property type="evidence" value="ECO:0007669"/>
    <property type="project" value="UniProtKB-KW"/>
</dbReference>
<protein>
    <submittedName>
        <fullName evidence="7">DsbA family protein</fullName>
    </submittedName>
</protein>
<dbReference type="InterPro" id="IPR041205">
    <property type="entry name" value="ScsC_N"/>
</dbReference>
<dbReference type="Gene3D" id="3.40.30.10">
    <property type="entry name" value="Glutaredoxin"/>
    <property type="match status" value="1"/>
</dbReference>
<keyword evidence="2" id="KW-0560">Oxidoreductase</keyword>
<feature type="chain" id="PRO_5020440262" evidence="5">
    <location>
        <begin position="23"/>
        <end position="251"/>
    </location>
</feature>
<dbReference type="OrthoDB" id="9780147at2"/>
<dbReference type="PANTHER" id="PTHR13887:SF14">
    <property type="entry name" value="DISULFIDE BOND FORMATION PROTEIN D"/>
    <property type="match status" value="1"/>
</dbReference>
<organism evidence="7 8">
    <name type="scientific">Antarcticimicrobium luteum</name>
    <dbReference type="NCBI Taxonomy" id="2547397"/>
    <lineage>
        <taxon>Bacteria</taxon>
        <taxon>Pseudomonadati</taxon>
        <taxon>Pseudomonadota</taxon>
        <taxon>Alphaproteobacteria</taxon>
        <taxon>Rhodobacterales</taxon>
        <taxon>Paracoccaceae</taxon>
        <taxon>Antarcticimicrobium</taxon>
    </lineage>
</organism>
<accession>A0A4R5VG59</accession>
<evidence type="ECO:0000256" key="2">
    <source>
        <dbReference type="ARBA" id="ARBA00023002"/>
    </source>
</evidence>
<dbReference type="Pfam" id="PF18312">
    <property type="entry name" value="ScsC_N"/>
    <property type="match status" value="1"/>
</dbReference>
<dbReference type="Pfam" id="PF01323">
    <property type="entry name" value="DSBA"/>
    <property type="match status" value="1"/>
</dbReference>
<keyword evidence="4" id="KW-0676">Redox-active center</keyword>
<feature type="domain" description="Thioredoxin" evidence="6">
    <location>
        <begin position="14"/>
        <end position="249"/>
    </location>
</feature>
<dbReference type="AlphaFoldDB" id="A0A4R5VG59"/>
<keyword evidence="1 5" id="KW-0732">Signal</keyword>
<comment type="caution">
    <text evidence="7">The sequence shown here is derived from an EMBL/GenBank/DDBJ whole genome shotgun (WGS) entry which is preliminary data.</text>
</comment>
<dbReference type="PANTHER" id="PTHR13887">
    <property type="entry name" value="GLUTATHIONE S-TRANSFERASE KAPPA"/>
    <property type="match status" value="1"/>
</dbReference>
<dbReference type="SUPFAM" id="SSF52833">
    <property type="entry name" value="Thioredoxin-like"/>
    <property type="match status" value="1"/>
</dbReference>
<proteinExistence type="predicted"/>
<dbReference type="InterPro" id="IPR001853">
    <property type="entry name" value="DSBA-like_thioredoxin_dom"/>
</dbReference>
<evidence type="ECO:0000256" key="5">
    <source>
        <dbReference type="SAM" id="SignalP"/>
    </source>
</evidence>
<gene>
    <name evidence="7" type="ORF">E1832_05135</name>
</gene>
<evidence type="ECO:0000313" key="8">
    <source>
        <dbReference type="Proteomes" id="UP000295301"/>
    </source>
</evidence>